<evidence type="ECO:0000313" key="2">
    <source>
        <dbReference type="Proteomes" id="UP000011728"/>
    </source>
</evidence>
<reference evidence="1 2" key="1">
    <citation type="submission" date="2013-02" db="EMBL/GenBank/DDBJ databases">
        <title>Genome sequence of Clostridium saccharoperbutylacetonicum N1-4(HMT).</title>
        <authorList>
            <person name="Poehlein A."/>
            <person name="Daniel R."/>
        </authorList>
    </citation>
    <scope>NUCLEOTIDE SEQUENCE [LARGE SCALE GENOMIC DNA]</scope>
    <source>
        <strain evidence="2">N1-4(HMT)</strain>
    </source>
</reference>
<evidence type="ECO:0000313" key="1">
    <source>
        <dbReference type="EMBL" id="AGF54243.1"/>
    </source>
</evidence>
<name>M1MCZ2_9CLOT</name>
<sequence length="104" mass="12497">MFILFLYAICFPSSKYFYFKSPYENNKRVLIVNETYFLGSGTGYFYERKNIIFIKCMNQSINYDSTPFSNREVKVKWLDEKNVQIDYINNSVGHHETELIKFDE</sequence>
<dbReference type="eggNOG" id="ENOG5033BXD">
    <property type="taxonomic scope" value="Bacteria"/>
</dbReference>
<organism evidence="1 2">
    <name type="scientific">Clostridium saccharoperbutylacetonicum N1-4(HMT)</name>
    <dbReference type="NCBI Taxonomy" id="931276"/>
    <lineage>
        <taxon>Bacteria</taxon>
        <taxon>Bacillati</taxon>
        <taxon>Bacillota</taxon>
        <taxon>Clostridia</taxon>
        <taxon>Eubacteriales</taxon>
        <taxon>Clostridiaceae</taxon>
        <taxon>Clostridium</taxon>
    </lineage>
</organism>
<dbReference type="EMBL" id="CP004121">
    <property type="protein sequence ID" value="AGF54243.1"/>
    <property type="molecule type" value="Genomic_DNA"/>
</dbReference>
<proteinExistence type="predicted"/>
<dbReference type="AlphaFoldDB" id="M1MCZ2"/>
<accession>M1MCZ2</accession>
<dbReference type="PATRIC" id="fig|931276.5.peg.408"/>
<dbReference type="Proteomes" id="UP000011728">
    <property type="component" value="Chromosome"/>
</dbReference>
<dbReference type="KEGG" id="csr:Cspa_c04250"/>
<gene>
    <name evidence="1" type="ORF">Cspa_c04250</name>
</gene>
<keyword evidence="2" id="KW-1185">Reference proteome</keyword>
<dbReference type="HOGENOM" id="CLU_2245270_0_0_9"/>
<protein>
    <submittedName>
        <fullName evidence="1">Uncharacterized protein</fullName>
    </submittedName>
</protein>